<evidence type="ECO:0000313" key="10">
    <source>
        <dbReference type="EMBL" id="CAI4054666.1"/>
    </source>
</evidence>
<dbReference type="InterPro" id="IPR038765">
    <property type="entry name" value="Papain-like_cys_pep_sf"/>
</dbReference>
<dbReference type="PANTHER" id="PTHR24006:SF733">
    <property type="entry name" value="RE52890P"/>
    <property type="match status" value="1"/>
</dbReference>
<dbReference type="FunFam" id="3.90.70.10:FF:000131">
    <property type="entry name" value="Ubiquitin carboxyl-terminal hydrolase"/>
    <property type="match status" value="1"/>
</dbReference>
<dbReference type="Proteomes" id="UP001162090">
    <property type="component" value="Chromosome 2"/>
</dbReference>
<dbReference type="InterPro" id="IPR001394">
    <property type="entry name" value="Peptidase_C19_UCH"/>
</dbReference>
<keyword evidence="4 7" id="KW-0833">Ubl conjugation pathway</keyword>
<dbReference type="PROSITE" id="PS00973">
    <property type="entry name" value="USP_2"/>
    <property type="match status" value="1"/>
</dbReference>
<keyword evidence="3 7" id="KW-0645">Protease</keyword>
<dbReference type="InterPro" id="IPR050164">
    <property type="entry name" value="Peptidase_C19"/>
</dbReference>
<feature type="compositionally biased region" description="Polar residues" evidence="8">
    <location>
        <begin position="226"/>
        <end position="236"/>
    </location>
</feature>
<sequence>MIRRWFTISKSGKKKKDSSDTITEEVEKNDFKPVNYDVNDETCDSTPSDNPSNTLFASNLDIKETLSNEDNNLQFSSGLECNSEAYNHENESCSQDEIFNLSMAKTTNTCGEAILEETEPPILATIASESMPYGDGSNKVFGYENFGNTCYCNSVLQCLYNLSSLRENILQFPEKPIESNQSRKHDMKGNKPRIFTEASFEKSVANTNGHVPNSRSQSTDEGKPTPMNSINSNATSHSEKKSKFFKSFGGKHAQDNYKREGSTASLPVSKPFPGLQDTPPLIVETPNEPGAPSRMSSENVTDTPPDDPRNIIVGRTFPNENSSRGSSNSNNLDLRGESNNNQLYPLDKRDTRRSSSSSQISPEYRKKSALIHGPIVNVDHNLNKSGKATLYSSLRDIFECITENTYLTGVVSPSSFVDVLKRENVLFNTTMHQDAHEFFNFLLNELSEYIERENQNMLENGNSVNGSGGLNKNANFINNLFQGTLTNQIKCLTCDNITSRDEPFLDFPIEVQGDEETDIQAILKSYHQREMLNGSNKFYCDECCGLQEAERLVGLKQLPDTLALHLKRFKYSEKQNCNIKLFNNIRYPLTLNVCSSINSEVCQKYQLAGIVVHMGGGPQHGHYVSLCKHEKFGWLLFDDETVEAVKEETVLEFTGESPNMATAYVLFYKAMHLNAFNKNGSENISNEHEENINSLIKYDDWLRLSHDNQKKKEEVLAPEEVDTAIDDSFVSTTPVKHSRRKSRMFSFRKS</sequence>
<evidence type="ECO:0000259" key="9">
    <source>
        <dbReference type="PROSITE" id="PS50235"/>
    </source>
</evidence>
<accession>A0AA35JBX0</accession>
<dbReference type="GO" id="GO:0005829">
    <property type="term" value="C:cytosol"/>
    <property type="evidence" value="ECO:0007669"/>
    <property type="project" value="TreeGrafter"/>
</dbReference>
<comment type="catalytic activity">
    <reaction evidence="1 7">
        <text>Thiol-dependent hydrolysis of ester, thioester, amide, peptide and isopeptide bonds formed by the C-terminal Gly of ubiquitin (a 76-residue protein attached to proteins as an intracellular targeting signal).</text>
        <dbReference type="EC" id="3.4.19.12"/>
    </reaction>
</comment>
<evidence type="ECO:0000256" key="5">
    <source>
        <dbReference type="ARBA" id="ARBA00022801"/>
    </source>
</evidence>
<dbReference type="InterPro" id="IPR018200">
    <property type="entry name" value="USP_CS"/>
</dbReference>
<dbReference type="PANTHER" id="PTHR24006">
    <property type="entry name" value="UBIQUITIN CARBOXYL-TERMINAL HYDROLASE"/>
    <property type="match status" value="1"/>
</dbReference>
<keyword evidence="6 7" id="KW-0788">Thiol protease</keyword>
<feature type="domain" description="USP" evidence="9">
    <location>
        <begin position="141"/>
        <end position="671"/>
    </location>
</feature>
<protein>
    <recommendedName>
        <fullName evidence="7">Ubiquitin carboxyl-terminal hydrolase</fullName>
        <ecNumber evidence="7">3.4.19.12</ecNumber>
    </recommendedName>
</protein>
<feature type="region of interest" description="Disordered" evidence="8">
    <location>
        <begin position="204"/>
        <end position="364"/>
    </location>
</feature>
<dbReference type="CDD" id="cd02663">
    <property type="entry name" value="Peptidase_C19G"/>
    <property type="match status" value="1"/>
</dbReference>
<dbReference type="SUPFAM" id="SSF54001">
    <property type="entry name" value="Cysteine proteinases"/>
    <property type="match status" value="1"/>
</dbReference>
<evidence type="ECO:0000256" key="8">
    <source>
        <dbReference type="SAM" id="MobiDB-lite"/>
    </source>
</evidence>
<name>A0AA35JBX0_SACUV</name>
<dbReference type="EMBL" id="OX365913">
    <property type="protein sequence ID" value="CAI4054666.1"/>
    <property type="molecule type" value="Genomic_DNA"/>
</dbReference>
<keyword evidence="5 7" id="KW-0378">Hydrolase</keyword>
<evidence type="ECO:0000256" key="2">
    <source>
        <dbReference type="ARBA" id="ARBA00009085"/>
    </source>
</evidence>
<feature type="compositionally biased region" description="Polar residues" evidence="8">
    <location>
        <begin position="204"/>
        <end position="217"/>
    </location>
</feature>
<dbReference type="GO" id="GO:0006508">
    <property type="term" value="P:proteolysis"/>
    <property type="evidence" value="ECO:0007669"/>
    <property type="project" value="UniProtKB-KW"/>
</dbReference>
<dbReference type="PROSITE" id="PS00972">
    <property type="entry name" value="USP_1"/>
    <property type="match status" value="1"/>
</dbReference>
<comment type="similarity">
    <text evidence="2 7">Belongs to the peptidase C19 family.</text>
</comment>
<dbReference type="InterPro" id="IPR028889">
    <property type="entry name" value="USP"/>
</dbReference>
<evidence type="ECO:0000256" key="6">
    <source>
        <dbReference type="ARBA" id="ARBA00022807"/>
    </source>
</evidence>
<feature type="compositionally biased region" description="Low complexity" evidence="8">
    <location>
        <begin position="319"/>
        <end position="331"/>
    </location>
</feature>
<evidence type="ECO:0000256" key="4">
    <source>
        <dbReference type="ARBA" id="ARBA00022786"/>
    </source>
</evidence>
<feature type="compositionally biased region" description="Basic and acidic residues" evidence="8">
    <location>
        <begin position="252"/>
        <end position="261"/>
    </location>
</feature>
<dbReference type="AlphaFoldDB" id="A0AA35JBX0"/>
<evidence type="ECO:0000313" key="11">
    <source>
        <dbReference type="Proteomes" id="UP001162090"/>
    </source>
</evidence>
<proteinExistence type="inferred from homology"/>
<evidence type="ECO:0000256" key="1">
    <source>
        <dbReference type="ARBA" id="ARBA00000707"/>
    </source>
</evidence>
<dbReference type="GO" id="GO:0005634">
    <property type="term" value="C:nucleus"/>
    <property type="evidence" value="ECO:0007669"/>
    <property type="project" value="TreeGrafter"/>
</dbReference>
<gene>
    <name evidence="10" type="primary">SUVC02G0490</name>
    <name evidence="10" type="ORF">SUVC_02G0490</name>
</gene>
<dbReference type="GO" id="GO:0016579">
    <property type="term" value="P:protein deubiquitination"/>
    <property type="evidence" value="ECO:0007669"/>
    <property type="project" value="InterPro"/>
</dbReference>
<reference evidence="10" key="1">
    <citation type="submission" date="2022-10" db="EMBL/GenBank/DDBJ databases">
        <authorList>
            <person name="Byrne P K."/>
        </authorList>
    </citation>
    <scope>NUCLEOTIDE SEQUENCE</scope>
    <source>
        <strain evidence="10">CBS7001</strain>
    </source>
</reference>
<dbReference type="Gene3D" id="3.90.70.10">
    <property type="entry name" value="Cysteine proteinases"/>
    <property type="match status" value="2"/>
</dbReference>
<evidence type="ECO:0000256" key="7">
    <source>
        <dbReference type="RuleBase" id="RU366025"/>
    </source>
</evidence>
<dbReference type="GO" id="GO:0004843">
    <property type="term" value="F:cysteine-type deubiquitinase activity"/>
    <property type="evidence" value="ECO:0007669"/>
    <property type="project" value="UniProtKB-UniRule"/>
</dbReference>
<dbReference type="Pfam" id="PF00443">
    <property type="entry name" value="UCH"/>
    <property type="match status" value="1"/>
</dbReference>
<dbReference type="EC" id="3.4.19.12" evidence="7"/>
<organism evidence="10 11">
    <name type="scientific">Saccharomyces uvarum</name>
    <name type="common">Yeast</name>
    <name type="synonym">Saccharomyces bayanus var. uvarum</name>
    <dbReference type="NCBI Taxonomy" id="230603"/>
    <lineage>
        <taxon>Eukaryota</taxon>
        <taxon>Fungi</taxon>
        <taxon>Dikarya</taxon>
        <taxon>Ascomycota</taxon>
        <taxon>Saccharomycotina</taxon>
        <taxon>Saccharomycetes</taxon>
        <taxon>Saccharomycetales</taxon>
        <taxon>Saccharomycetaceae</taxon>
        <taxon>Saccharomyces</taxon>
    </lineage>
</organism>
<evidence type="ECO:0000256" key="3">
    <source>
        <dbReference type="ARBA" id="ARBA00022670"/>
    </source>
</evidence>
<dbReference type="PROSITE" id="PS50235">
    <property type="entry name" value="USP_3"/>
    <property type="match status" value="1"/>
</dbReference>